<dbReference type="PANTHER" id="PTHR42866">
    <property type="entry name" value="3-DEOXY-MANNO-OCTULOSONATE CYTIDYLYLTRANSFERASE"/>
    <property type="match status" value="1"/>
</dbReference>
<organism evidence="1 2">
    <name type="scientific">Anoxynatronum buryatiense</name>
    <dbReference type="NCBI Taxonomy" id="489973"/>
    <lineage>
        <taxon>Bacteria</taxon>
        <taxon>Bacillati</taxon>
        <taxon>Bacillota</taxon>
        <taxon>Clostridia</taxon>
        <taxon>Eubacteriales</taxon>
        <taxon>Clostridiaceae</taxon>
        <taxon>Anoxynatronum</taxon>
    </lineage>
</organism>
<accession>A0AA46AK48</accession>
<keyword evidence="2" id="KW-1185">Reference proteome</keyword>
<name>A0AA46AK48_9CLOT</name>
<dbReference type="AlphaFoldDB" id="A0AA46AK48"/>
<comment type="caution">
    <text evidence="1">The sequence shown here is derived from an EMBL/GenBank/DDBJ whole genome shotgun (WGS) entry which is preliminary data.</text>
</comment>
<dbReference type="InterPro" id="IPR003329">
    <property type="entry name" value="Cytidylyl_trans"/>
</dbReference>
<proteinExistence type="predicted"/>
<dbReference type="Gene3D" id="3.90.550.10">
    <property type="entry name" value="Spore Coat Polysaccharide Biosynthesis Protein SpsA, Chain A"/>
    <property type="match status" value="1"/>
</dbReference>
<sequence>MNLCIVQARMASTRLPGKVLMELAGQPMILQTLQRLQASKYVDQLVLATSHLPQDDPLAEAVKQAGFQVFRGDETHVLRRYGDCSRHYGAKTVIRITGDCPFVDPQLVDYGILCHRMQELDYASVSSIRGLDVEVVAATALYEAEEKADEPMYTEHVTSYLYTHPEQFRVGKASLGTRYQRPYRLCVDEEADYEVVTKVAEGMGNRHASAGEIILFLDQHPEIVAINAQVRQKTLADT</sequence>
<dbReference type="PANTHER" id="PTHR42866:SF1">
    <property type="entry name" value="SPORE COAT POLYSACCHARIDE BIOSYNTHESIS PROTEIN SPSF"/>
    <property type="match status" value="1"/>
</dbReference>
<evidence type="ECO:0000313" key="2">
    <source>
        <dbReference type="Proteomes" id="UP001158066"/>
    </source>
</evidence>
<dbReference type="CDD" id="cd02518">
    <property type="entry name" value="GT2_SpsF"/>
    <property type="match status" value="1"/>
</dbReference>
<reference evidence="1" key="1">
    <citation type="submission" date="2017-05" db="EMBL/GenBank/DDBJ databases">
        <authorList>
            <person name="Varghese N."/>
            <person name="Submissions S."/>
        </authorList>
    </citation>
    <scope>NUCLEOTIDE SEQUENCE</scope>
    <source>
        <strain evidence="1">Su22</strain>
    </source>
</reference>
<dbReference type="Pfam" id="PF02348">
    <property type="entry name" value="CTP_transf_3"/>
    <property type="match status" value="1"/>
</dbReference>
<dbReference type="Proteomes" id="UP001158066">
    <property type="component" value="Unassembled WGS sequence"/>
</dbReference>
<dbReference type="SUPFAM" id="SSF53448">
    <property type="entry name" value="Nucleotide-diphospho-sugar transferases"/>
    <property type="match status" value="1"/>
</dbReference>
<evidence type="ECO:0000313" key="1">
    <source>
        <dbReference type="EMBL" id="SMP67471.1"/>
    </source>
</evidence>
<protein>
    <submittedName>
        <fullName evidence="1">Spore coat polysaccharide biosynthesis protein SpsF</fullName>
    </submittedName>
</protein>
<gene>
    <name evidence="1" type="ORF">SAMN06296020_11582</name>
</gene>
<dbReference type="RefSeq" id="WP_283410402.1">
    <property type="nucleotide sequence ID" value="NZ_FXUF01000015.1"/>
</dbReference>
<dbReference type="GO" id="GO:0005829">
    <property type="term" value="C:cytosol"/>
    <property type="evidence" value="ECO:0007669"/>
    <property type="project" value="TreeGrafter"/>
</dbReference>
<dbReference type="InterPro" id="IPR029044">
    <property type="entry name" value="Nucleotide-diphossugar_trans"/>
</dbReference>
<dbReference type="EMBL" id="FXUF01000015">
    <property type="protein sequence ID" value="SMP67471.1"/>
    <property type="molecule type" value="Genomic_DNA"/>
</dbReference>